<sequence length="70" mass="7866">MEEKLIDRFGPLIPLTGLATLLDRSPEAVRMFLRSESELASKINTAKLKVGRRLYFRTAEVARLLSGESC</sequence>
<reference evidence="2" key="1">
    <citation type="journal article" date="2010" name="Nat. Biotechnol.">
        <title>Draft genome sequence of the oilseed species Ricinus communis.</title>
        <authorList>
            <person name="Chan A.P."/>
            <person name="Crabtree J."/>
            <person name="Zhao Q."/>
            <person name="Lorenzi H."/>
            <person name="Orvis J."/>
            <person name="Puiu D."/>
            <person name="Melake-Berhan A."/>
            <person name="Jones K.M."/>
            <person name="Redman J."/>
            <person name="Chen G."/>
            <person name="Cahoon E.B."/>
            <person name="Gedil M."/>
            <person name="Stanke M."/>
            <person name="Haas B.J."/>
            <person name="Wortman J.R."/>
            <person name="Fraser-Liggett C.M."/>
            <person name="Ravel J."/>
            <person name="Rabinowicz P.D."/>
        </authorList>
    </citation>
    <scope>NUCLEOTIDE SEQUENCE [LARGE SCALE GENOMIC DNA]</scope>
    <source>
        <strain evidence="2">cv. Hale</strain>
    </source>
</reference>
<dbReference type="EMBL" id="EQ979919">
    <property type="protein sequence ID" value="EEF25339.1"/>
    <property type="molecule type" value="Genomic_DNA"/>
</dbReference>
<accession>B9TFM4</accession>
<evidence type="ECO:0000313" key="2">
    <source>
        <dbReference type="Proteomes" id="UP000008311"/>
    </source>
</evidence>
<dbReference type="AlphaFoldDB" id="B9TFM4"/>
<proteinExistence type="predicted"/>
<gene>
    <name evidence="1" type="ORF">RCOM_1813780</name>
</gene>
<dbReference type="Proteomes" id="UP000008311">
    <property type="component" value="Unassembled WGS sequence"/>
</dbReference>
<keyword evidence="2" id="KW-1185">Reference proteome</keyword>
<evidence type="ECO:0000313" key="1">
    <source>
        <dbReference type="EMBL" id="EEF25339.1"/>
    </source>
</evidence>
<organism evidence="1 2">
    <name type="scientific">Ricinus communis</name>
    <name type="common">Castor bean</name>
    <dbReference type="NCBI Taxonomy" id="3988"/>
    <lineage>
        <taxon>Eukaryota</taxon>
        <taxon>Viridiplantae</taxon>
        <taxon>Streptophyta</taxon>
        <taxon>Embryophyta</taxon>
        <taxon>Tracheophyta</taxon>
        <taxon>Spermatophyta</taxon>
        <taxon>Magnoliopsida</taxon>
        <taxon>eudicotyledons</taxon>
        <taxon>Gunneridae</taxon>
        <taxon>Pentapetalae</taxon>
        <taxon>rosids</taxon>
        <taxon>fabids</taxon>
        <taxon>Malpighiales</taxon>
        <taxon>Euphorbiaceae</taxon>
        <taxon>Acalyphoideae</taxon>
        <taxon>Acalypheae</taxon>
        <taxon>Ricinus</taxon>
    </lineage>
</organism>
<dbReference type="InParanoid" id="B9TFM4"/>
<name>B9TFM4_RICCO</name>
<protein>
    <submittedName>
        <fullName evidence="1">Uncharacterized protein</fullName>
    </submittedName>
</protein>